<sequence>MQSNTLLAATSLMLALALAQPAQADRRVGPPSAHRGQAGHAHAPPAPPAAPPNIVPRGDLRGDIASNARGRNAPLPARPPGFAPRQ</sequence>
<organism evidence="3 4">
    <name type="scientific">Burkholderia plantarii</name>
    <dbReference type="NCBI Taxonomy" id="41899"/>
    <lineage>
        <taxon>Bacteria</taxon>
        <taxon>Pseudomonadati</taxon>
        <taxon>Pseudomonadota</taxon>
        <taxon>Betaproteobacteria</taxon>
        <taxon>Burkholderiales</taxon>
        <taxon>Burkholderiaceae</taxon>
        <taxon>Burkholderia</taxon>
    </lineage>
</organism>
<dbReference type="Proteomes" id="UP000031838">
    <property type="component" value="Chromosome 1"/>
</dbReference>
<evidence type="ECO:0008006" key="5">
    <source>
        <dbReference type="Google" id="ProtNLM"/>
    </source>
</evidence>
<dbReference type="EMBL" id="CP002580">
    <property type="protein sequence ID" value="AJK46116.1"/>
    <property type="molecule type" value="Genomic_DNA"/>
</dbReference>
<evidence type="ECO:0000256" key="1">
    <source>
        <dbReference type="SAM" id="MobiDB-lite"/>
    </source>
</evidence>
<dbReference type="AlphaFoldDB" id="A0A0B6S1K5"/>
<evidence type="ECO:0000256" key="2">
    <source>
        <dbReference type="SAM" id="SignalP"/>
    </source>
</evidence>
<name>A0A0B6S1K5_BURPL</name>
<dbReference type="HOGENOM" id="CLU_191275_0_0_4"/>
<feature type="compositionally biased region" description="Pro residues" evidence="1">
    <location>
        <begin position="76"/>
        <end position="86"/>
    </location>
</feature>
<keyword evidence="2" id="KW-0732">Signal</keyword>
<protein>
    <recommendedName>
        <fullName evidence="5">Translation initiation factor IF-2</fullName>
    </recommendedName>
</protein>
<reference evidence="3 4" key="2">
    <citation type="journal article" date="2016" name="Appl. Microbiol. Biotechnol.">
        <title>Mutations improving production and secretion of extracellular lipase by Burkholderia glumae PG1.</title>
        <authorList>
            <person name="Knapp A."/>
            <person name="Voget S."/>
            <person name="Gao R."/>
            <person name="Zaburannyi N."/>
            <person name="Krysciak D."/>
            <person name="Breuer M."/>
            <person name="Hauer B."/>
            <person name="Streit W.R."/>
            <person name="Muller R."/>
            <person name="Daniel R."/>
            <person name="Jaeger K.E."/>
        </authorList>
    </citation>
    <scope>NUCLEOTIDE SEQUENCE [LARGE SCALE GENOMIC DNA]</scope>
    <source>
        <strain evidence="3 4">PG1</strain>
    </source>
</reference>
<feature type="signal peptide" evidence="2">
    <location>
        <begin position="1"/>
        <end position="24"/>
    </location>
</feature>
<reference evidence="4" key="1">
    <citation type="submission" date="2011-03" db="EMBL/GenBank/DDBJ databases">
        <authorList>
            <person name="Voget S."/>
            <person name="Streit W.R."/>
            <person name="Jaeger K.E."/>
            <person name="Daniel R."/>
        </authorList>
    </citation>
    <scope>NUCLEOTIDE SEQUENCE [LARGE SCALE GENOMIC DNA]</scope>
    <source>
        <strain evidence="4">PG1</strain>
    </source>
</reference>
<evidence type="ECO:0000313" key="4">
    <source>
        <dbReference type="Proteomes" id="UP000031838"/>
    </source>
</evidence>
<feature type="compositionally biased region" description="Pro residues" evidence="1">
    <location>
        <begin position="44"/>
        <end position="54"/>
    </location>
</feature>
<evidence type="ECO:0000313" key="3">
    <source>
        <dbReference type="EMBL" id="AJK46116.1"/>
    </source>
</evidence>
<dbReference type="KEGG" id="bgp:BGL_1c16020"/>
<proteinExistence type="predicted"/>
<accession>A0A0B6S1K5</accession>
<dbReference type="RefSeq" id="WP_080937141.1">
    <property type="nucleotide sequence ID" value="NZ_CP002580.1"/>
</dbReference>
<feature type="chain" id="PRO_5002122186" description="Translation initiation factor IF-2" evidence="2">
    <location>
        <begin position="25"/>
        <end position="86"/>
    </location>
</feature>
<keyword evidence="4" id="KW-1185">Reference proteome</keyword>
<gene>
    <name evidence="3" type="ORF">BGL_1c16020</name>
</gene>
<feature type="region of interest" description="Disordered" evidence="1">
    <location>
        <begin position="22"/>
        <end position="86"/>
    </location>
</feature>